<dbReference type="Pfam" id="PF01735">
    <property type="entry name" value="PLA2_B"/>
    <property type="match status" value="1"/>
</dbReference>
<evidence type="ECO:0000259" key="11">
    <source>
        <dbReference type="PROSITE" id="PS51210"/>
    </source>
</evidence>
<keyword evidence="10" id="KW-1133">Transmembrane helix</keyword>
<feature type="domain" description="PLA2c" evidence="11">
    <location>
        <begin position="12"/>
        <end position="559"/>
    </location>
</feature>
<evidence type="ECO:0000313" key="12">
    <source>
        <dbReference type="EMBL" id="GJJ14333.1"/>
    </source>
</evidence>
<dbReference type="GO" id="GO:0004623">
    <property type="term" value="F:phospholipase A2 activity"/>
    <property type="evidence" value="ECO:0007669"/>
    <property type="project" value="TreeGrafter"/>
</dbReference>
<dbReference type="InterPro" id="IPR016035">
    <property type="entry name" value="Acyl_Trfase/lysoPLipase"/>
</dbReference>
<dbReference type="Gene3D" id="3.40.1090.10">
    <property type="entry name" value="Cytosolic phospholipase A2 catalytic domain"/>
    <property type="match status" value="1"/>
</dbReference>
<proteinExistence type="inferred from homology"/>
<evidence type="ECO:0000256" key="8">
    <source>
        <dbReference type="PROSITE-ProRule" id="PRU00555"/>
    </source>
</evidence>
<keyword evidence="6 8" id="KW-0443">Lipid metabolism</keyword>
<feature type="transmembrane region" description="Helical" evidence="10">
    <location>
        <begin position="587"/>
        <end position="608"/>
    </location>
</feature>
<evidence type="ECO:0000256" key="2">
    <source>
        <dbReference type="ARBA" id="ARBA00013274"/>
    </source>
</evidence>
<evidence type="ECO:0000256" key="5">
    <source>
        <dbReference type="ARBA" id="ARBA00022963"/>
    </source>
</evidence>
<dbReference type="PROSITE" id="PS51210">
    <property type="entry name" value="PLA2C"/>
    <property type="match status" value="1"/>
</dbReference>
<evidence type="ECO:0000256" key="7">
    <source>
        <dbReference type="ARBA" id="ARBA00023180"/>
    </source>
</evidence>
<keyword evidence="13" id="KW-1185">Reference proteome</keyword>
<comment type="caution">
    <text evidence="12">The sequence shown here is derived from an EMBL/GenBank/DDBJ whole genome shotgun (WGS) entry which is preliminary data.</text>
</comment>
<evidence type="ECO:0000256" key="1">
    <source>
        <dbReference type="ARBA" id="ARBA00008780"/>
    </source>
</evidence>
<protein>
    <recommendedName>
        <fullName evidence="2 9">Lysophospholipase</fullName>
        <ecNumber evidence="2 9">3.1.1.5</ecNumber>
    </recommendedName>
</protein>
<dbReference type="PANTHER" id="PTHR10728:SF33">
    <property type="entry name" value="LYSOPHOSPHOLIPASE 1-RELATED"/>
    <property type="match status" value="1"/>
</dbReference>
<accession>A0AAV5AMP6</accession>
<keyword evidence="10" id="KW-0472">Membrane</keyword>
<dbReference type="GO" id="GO:0046475">
    <property type="term" value="P:glycerophospholipid catabolic process"/>
    <property type="evidence" value="ECO:0007669"/>
    <property type="project" value="TreeGrafter"/>
</dbReference>
<sequence>MANPYAPKTGVACPSDSKLVRSFSANESSVHPLEKDFIQLRSQQTLQAWNDWINGSDVGYDVSLFQNKFPAVGITSSGGSLRASLFSAGVINAFDARNETSKAFGTGGLFNVAQYISGTSGGAWTVASLSYDNGSSTLPELVRSWNLDIDLINPATNNDQATGFTNDIVNALKAKEATANPTTIADFWGLFISHHFLPGSSAKNFFDESAHGAGTLWSGISSSDGFKAASYPFPIAVSCSVSSGESFVTLDDVVYEMNPFEFGSFDMELASFANMTFVGTVFDGGKPQDTSKCVTGFDQAAFVLGNTADIFDLDSVRLIYVCYTFYLMGLIEIKQLDDGGTIQGLWPNPFKGLNLEKFRDSASAMLRLDDGDDNGVNVPVEQLAVTARGIDVIVALDASGETDNDFPNGTAMLTAANRIQNKLAENHLPLPPMPADFTSTGVNLHVTFFGCDPQNNPPEFPLLIYVPNSPPCNGTDPVTNTDATKTQYSLLHQQLFLDQAFLAATCGFVANTTDVDTNFPTCLKCAAIDRARFSVDPIPARSSQCQSCFDKYCFDPQHPPSAADLPGRKFAFVDPSPPESFLHKHRVLIAVLSSVIGFLLVSMCCLITW</sequence>
<evidence type="ECO:0000256" key="10">
    <source>
        <dbReference type="SAM" id="Phobius"/>
    </source>
</evidence>
<dbReference type="GO" id="GO:0005829">
    <property type="term" value="C:cytosol"/>
    <property type="evidence" value="ECO:0007669"/>
    <property type="project" value="TreeGrafter"/>
</dbReference>
<keyword evidence="4 8" id="KW-0378">Hydrolase</keyword>
<keyword evidence="10" id="KW-0812">Transmembrane</keyword>
<dbReference type="EMBL" id="BPWL01000009">
    <property type="protein sequence ID" value="GJJ14333.1"/>
    <property type="molecule type" value="Genomic_DNA"/>
</dbReference>
<gene>
    <name evidence="12" type="ORF">Clacol_008597</name>
</gene>
<evidence type="ECO:0000256" key="6">
    <source>
        <dbReference type="ARBA" id="ARBA00023098"/>
    </source>
</evidence>
<dbReference type="AlphaFoldDB" id="A0AAV5AMP6"/>
<comment type="similarity">
    <text evidence="1 9">Belongs to the lysophospholipase family.</text>
</comment>
<keyword evidence="3" id="KW-0732">Signal</keyword>
<keyword evidence="5 8" id="KW-0442">Lipid degradation</keyword>
<keyword evidence="7" id="KW-0325">Glycoprotein</keyword>
<evidence type="ECO:0000313" key="13">
    <source>
        <dbReference type="Proteomes" id="UP001050691"/>
    </source>
</evidence>
<evidence type="ECO:0000256" key="4">
    <source>
        <dbReference type="ARBA" id="ARBA00022801"/>
    </source>
</evidence>
<dbReference type="GO" id="GO:0004622">
    <property type="term" value="F:phosphatidylcholine lysophospholipase activity"/>
    <property type="evidence" value="ECO:0007669"/>
    <property type="project" value="UniProtKB-EC"/>
</dbReference>
<dbReference type="PANTHER" id="PTHR10728">
    <property type="entry name" value="CYTOSOLIC PHOSPHOLIPASE A2"/>
    <property type="match status" value="1"/>
</dbReference>
<comment type="catalytic activity">
    <reaction evidence="9">
        <text>a 1-acyl-sn-glycero-3-phosphocholine + H2O = sn-glycerol 3-phosphocholine + a fatty acid + H(+)</text>
        <dbReference type="Rhea" id="RHEA:15177"/>
        <dbReference type="ChEBI" id="CHEBI:15377"/>
        <dbReference type="ChEBI" id="CHEBI:15378"/>
        <dbReference type="ChEBI" id="CHEBI:16870"/>
        <dbReference type="ChEBI" id="CHEBI:28868"/>
        <dbReference type="ChEBI" id="CHEBI:58168"/>
        <dbReference type="EC" id="3.1.1.5"/>
    </reaction>
</comment>
<reference evidence="12" key="1">
    <citation type="submission" date="2021-10" db="EMBL/GenBank/DDBJ databases">
        <title>De novo Genome Assembly of Clathrus columnatus (Basidiomycota, Fungi) Using Illumina and Nanopore Sequence Data.</title>
        <authorList>
            <person name="Ogiso-Tanaka E."/>
            <person name="Itagaki H."/>
            <person name="Hosoya T."/>
            <person name="Hosaka K."/>
        </authorList>
    </citation>
    <scope>NUCLEOTIDE SEQUENCE</scope>
    <source>
        <strain evidence="12">MO-923</strain>
    </source>
</reference>
<evidence type="ECO:0000256" key="3">
    <source>
        <dbReference type="ARBA" id="ARBA00022729"/>
    </source>
</evidence>
<dbReference type="Proteomes" id="UP001050691">
    <property type="component" value="Unassembled WGS sequence"/>
</dbReference>
<dbReference type="SUPFAM" id="SSF52151">
    <property type="entry name" value="FabD/lysophospholipase-like"/>
    <property type="match status" value="1"/>
</dbReference>
<dbReference type="EC" id="3.1.1.5" evidence="2 9"/>
<dbReference type="InterPro" id="IPR002642">
    <property type="entry name" value="LysoPLipase_cat_dom"/>
</dbReference>
<evidence type="ECO:0000256" key="9">
    <source>
        <dbReference type="RuleBase" id="RU362103"/>
    </source>
</evidence>
<dbReference type="SMART" id="SM00022">
    <property type="entry name" value="PLAc"/>
    <property type="match status" value="1"/>
</dbReference>
<name>A0AAV5AMP6_9AGAM</name>
<organism evidence="12 13">
    <name type="scientific">Clathrus columnatus</name>
    <dbReference type="NCBI Taxonomy" id="1419009"/>
    <lineage>
        <taxon>Eukaryota</taxon>
        <taxon>Fungi</taxon>
        <taxon>Dikarya</taxon>
        <taxon>Basidiomycota</taxon>
        <taxon>Agaricomycotina</taxon>
        <taxon>Agaricomycetes</taxon>
        <taxon>Phallomycetidae</taxon>
        <taxon>Phallales</taxon>
        <taxon>Clathraceae</taxon>
        <taxon>Clathrus</taxon>
    </lineage>
</organism>